<keyword evidence="10 12" id="KW-1208">Phospholipid metabolism</keyword>
<dbReference type="EC" id="4.1.1.65" evidence="12"/>
<comment type="function">
    <text evidence="12">Catalyzes the formation of phosphatidylethanolamine (PtdEtn) from phosphatidylserine (PtdSer). Plays a central role in phospholipid metabolism and in the interorganelle trafficking of phosphatidylserine.</text>
</comment>
<dbReference type="GO" id="GO:0006646">
    <property type="term" value="P:phosphatidylethanolamine biosynthetic process"/>
    <property type="evidence" value="ECO:0007669"/>
    <property type="project" value="UniProtKB-UniRule"/>
</dbReference>
<comment type="subcellular location">
    <molecule>Phosphatidylserine decarboxylase 1 alpha chain</molecule>
    <subcellularLocation>
        <location evidence="12">Mitochondrion inner membrane</location>
        <topology evidence="12">Peripheral membrane protein</topology>
        <orientation evidence="12">Intermembrane side</orientation>
    </subcellularLocation>
    <text evidence="12">Anchored to the mitochondrial inner membrane through its interaction with the integral membrane beta chain.</text>
</comment>
<dbReference type="PANTHER" id="PTHR10067:SF6">
    <property type="entry name" value="PHOSPHATIDYLSERINE DECARBOXYLASE PROENZYME, MITOCHONDRIAL"/>
    <property type="match status" value="1"/>
</dbReference>
<feature type="transmembrane region" description="Helical" evidence="13">
    <location>
        <begin position="152"/>
        <end position="169"/>
    </location>
</feature>
<dbReference type="PANTHER" id="PTHR10067">
    <property type="entry name" value="PHOSPHATIDYLSERINE DECARBOXYLASE"/>
    <property type="match status" value="1"/>
</dbReference>
<dbReference type="Pfam" id="PF02666">
    <property type="entry name" value="PS_Dcarbxylase"/>
    <property type="match status" value="2"/>
</dbReference>
<comment type="catalytic activity">
    <reaction evidence="12">
        <text>a 1,2-diacyl-sn-glycero-3-phospho-L-serine + H(+) = a 1,2-diacyl-sn-glycero-3-phosphoethanolamine + CO2</text>
        <dbReference type="Rhea" id="RHEA:20828"/>
        <dbReference type="ChEBI" id="CHEBI:15378"/>
        <dbReference type="ChEBI" id="CHEBI:16526"/>
        <dbReference type="ChEBI" id="CHEBI:57262"/>
        <dbReference type="ChEBI" id="CHEBI:64612"/>
        <dbReference type="EC" id="4.1.1.65"/>
    </reaction>
</comment>
<dbReference type="InterPro" id="IPR033661">
    <property type="entry name" value="PSD_type1_euk"/>
</dbReference>
<feature type="topological domain" description="Mitochondrial intermembrane" evidence="12">
    <location>
        <begin position="172"/>
        <end position="587"/>
    </location>
</feature>
<comment type="subcellular location">
    <molecule>Phosphatidylserine decarboxylase 1 beta chain</molecule>
    <subcellularLocation>
        <location evidence="12">Mitochondrion inner membrane</location>
        <topology evidence="12">Single-pass membrane protein</topology>
        <orientation evidence="12">Intermembrane side</orientation>
    </subcellularLocation>
</comment>
<dbReference type="AlphaFoldDB" id="A0A7D9GY25"/>
<protein>
    <recommendedName>
        <fullName evidence="12">Phosphatidylserine decarboxylase proenzyme 1, mitochondrial</fullName>
        <ecNumber evidence="12">4.1.1.65</ecNumber>
    </recommendedName>
    <component>
        <recommendedName>
            <fullName evidence="12">Phosphatidylserine decarboxylase 1 beta chain</fullName>
        </recommendedName>
    </component>
    <component>
        <recommendedName>
            <fullName evidence="12">Phosphatidylserine decarboxylase 1 alpha chain</fullName>
        </recommendedName>
    </component>
</protein>
<comment type="similarity">
    <text evidence="12">Belongs to the phosphatidylserine decarboxylase family. PSD-B subfamily. Eukaryotic type I sub-subfamily.</text>
</comment>
<keyword evidence="12" id="KW-0496">Mitochondrion</keyword>
<evidence type="ECO:0000256" key="13">
    <source>
        <dbReference type="SAM" id="Phobius"/>
    </source>
</evidence>
<keyword evidence="11 12" id="KW-0670">Pyruvate</keyword>
<evidence type="ECO:0000256" key="5">
    <source>
        <dbReference type="ARBA" id="ARBA00022989"/>
    </source>
</evidence>
<keyword evidence="7 12" id="KW-0472">Membrane</keyword>
<evidence type="ECO:0000256" key="10">
    <source>
        <dbReference type="ARBA" id="ARBA00023264"/>
    </source>
</evidence>
<feature type="modified residue" description="Pyruvic acid (Ser); by autocatalysis" evidence="12">
    <location>
        <position position="554"/>
    </location>
</feature>
<reference evidence="14 17" key="2">
    <citation type="journal article" date="2020" name="Appl. Microbiol. Biotechnol.">
        <title>Targeted gene deletion in Brettanomyces bruxellensis with an expression-free CRISPR-Cas9 system.</title>
        <authorList>
            <person name="Varela C."/>
            <person name="Bartel C."/>
            <person name="Onetto C."/>
            <person name="Borneman A."/>
        </authorList>
    </citation>
    <scope>NUCLEOTIDE SEQUENCE [LARGE SCALE GENOMIC DNA]</scope>
    <source>
        <strain evidence="14 17">AWRI1613</strain>
    </source>
</reference>
<feature type="active site" description="Schiff-base intermediate with substrate; via pyruvic acid; for decarboxylase activity" evidence="12">
    <location>
        <position position="554"/>
    </location>
</feature>
<keyword evidence="8 12" id="KW-0594">Phospholipid biosynthesis</keyword>
<evidence type="ECO:0000313" key="16">
    <source>
        <dbReference type="Proteomes" id="UP000478008"/>
    </source>
</evidence>
<feature type="active site" description="Charge relay system; for autoendoproteolytic cleavage activity" evidence="12">
    <location>
        <position position="554"/>
    </location>
</feature>
<keyword evidence="2 12" id="KW-0444">Lipid biosynthesis</keyword>
<keyword evidence="16" id="KW-1185">Reference proteome</keyword>
<dbReference type="GO" id="GO:0005743">
    <property type="term" value="C:mitochondrial inner membrane"/>
    <property type="evidence" value="ECO:0007669"/>
    <property type="project" value="UniProtKB-SubCell"/>
</dbReference>
<comment type="pathway">
    <text evidence="1">Lipid metabolism.</text>
</comment>
<evidence type="ECO:0000256" key="3">
    <source>
        <dbReference type="ARBA" id="ARBA00022692"/>
    </source>
</evidence>
<dbReference type="GO" id="GO:0004609">
    <property type="term" value="F:phosphatidylserine decarboxylase activity"/>
    <property type="evidence" value="ECO:0007669"/>
    <property type="project" value="UniProtKB-UniRule"/>
</dbReference>
<keyword evidence="5 12" id="KW-1133">Transmembrane helix</keyword>
<evidence type="ECO:0000256" key="12">
    <source>
        <dbReference type="HAMAP-Rule" id="MF_03208"/>
    </source>
</evidence>
<reference evidence="15 16" key="1">
    <citation type="submission" date="2019-07" db="EMBL/GenBank/DDBJ databases">
        <authorList>
            <person name="Friedrich A."/>
            <person name="Schacherer J."/>
        </authorList>
    </citation>
    <scope>NUCLEOTIDE SEQUENCE [LARGE SCALE GENOMIC DNA]</scope>
</reference>
<keyword evidence="3 12" id="KW-0812">Transmembrane</keyword>
<keyword evidence="12" id="KW-0999">Mitochondrion inner membrane</keyword>
<feature type="topological domain" description="Mitochondrial matrix" evidence="12">
    <location>
        <begin position="1"/>
        <end position="152"/>
    </location>
</feature>
<evidence type="ECO:0000256" key="11">
    <source>
        <dbReference type="ARBA" id="ARBA00023317"/>
    </source>
</evidence>
<dbReference type="NCBIfam" id="TIGR00163">
    <property type="entry name" value="PS_decarb"/>
    <property type="match status" value="1"/>
</dbReference>
<evidence type="ECO:0000256" key="1">
    <source>
        <dbReference type="ARBA" id="ARBA00005189"/>
    </source>
</evidence>
<comment type="PTM">
    <text evidence="12">Is synthesized initially as an inactive proenzyme. Formation of the active enzyme involves a self-maturation process in which the active site pyruvoyl group is generated from an internal serine residue via an autocatalytic post-translational modification. Two non-identical subunits are generated from the proenzyme in this reaction, and the pyruvate is formed at the N-terminus of the alpha chain, which is derived from the carboxyl end of the proenzyme. The autoendoproteolytic cleavage occurs by a canonical serine protease mechanism, in which the side chain hydroxyl group of the serine supplies its oxygen atom to form the C-terminus of the beta chain, while the remainder of the serine residue undergoes an oxidative deamination to produce ammonia and the pyruvoyl prosthetic group on the alpha chain. During this reaction, the Ser that is part of the protease active site of the proenzyme becomes the pyruvoyl prosthetic group, which constitutes an essential element of the active site of the mature decarboxylase.</text>
</comment>
<comment type="cofactor">
    <cofactor evidence="12">
        <name>pyruvate</name>
        <dbReference type="ChEBI" id="CHEBI:15361"/>
    </cofactor>
    <text evidence="12">Binds 1 pyruvoyl group covalently per subunit.</text>
</comment>
<evidence type="ECO:0000256" key="4">
    <source>
        <dbReference type="ARBA" id="ARBA00022793"/>
    </source>
</evidence>
<dbReference type="InterPro" id="IPR033177">
    <property type="entry name" value="PSD-B"/>
</dbReference>
<evidence type="ECO:0000256" key="8">
    <source>
        <dbReference type="ARBA" id="ARBA00023209"/>
    </source>
</evidence>
<evidence type="ECO:0000313" key="14">
    <source>
        <dbReference type="EMBL" id="KAF6015893.1"/>
    </source>
</evidence>
<keyword evidence="12" id="KW-0865">Zymogen</keyword>
<evidence type="ECO:0000256" key="7">
    <source>
        <dbReference type="ARBA" id="ARBA00023136"/>
    </source>
</evidence>
<accession>A0A7D9GY25</accession>
<dbReference type="EMBL" id="CABFWN010000001">
    <property type="protein sequence ID" value="VUG16961.1"/>
    <property type="molecule type" value="Genomic_DNA"/>
</dbReference>
<dbReference type="Proteomes" id="UP000478008">
    <property type="component" value="Unassembled WGS sequence"/>
</dbReference>
<keyword evidence="4 12" id="KW-0210">Decarboxylase</keyword>
<dbReference type="EMBL" id="JABCYN010000005">
    <property type="protein sequence ID" value="KAF6015893.1"/>
    <property type="molecule type" value="Genomic_DNA"/>
</dbReference>
<proteinExistence type="inferred from homology"/>
<keyword evidence="9 12" id="KW-0456">Lyase</keyword>
<feature type="chain" id="PRO_5034736234" description="Phosphatidylserine decarboxylase 1 alpha chain" evidence="12">
    <location>
        <begin position="554"/>
        <end position="587"/>
    </location>
</feature>
<evidence type="ECO:0000256" key="9">
    <source>
        <dbReference type="ARBA" id="ARBA00023239"/>
    </source>
</evidence>
<keyword evidence="6 12" id="KW-0443">Lipid metabolism</keyword>
<organism evidence="15 16">
    <name type="scientific">Dekkera bruxellensis</name>
    <name type="common">Brettanomyces custersii</name>
    <dbReference type="NCBI Taxonomy" id="5007"/>
    <lineage>
        <taxon>Eukaryota</taxon>
        <taxon>Fungi</taxon>
        <taxon>Dikarya</taxon>
        <taxon>Ascomycota</taxon>
        <taxon>Saccharomycotina</taxon>
        <taxon>Pichiomycetes</taxon>
        <taxon>Pichiales</taxon>
        <taxon>Pichiaceae</taxon>
        <taxon>Brettanomyces</taxon>
    </lineage>
</organism>
<gene>
    <name evidence="15" type="primary">PAS_chr1-4_0019</name>
    <name evidence="12" type="synonym">PSD1</name>
    <name evidence="15" type="ORF">DEBR0S1_30064G</name>
    <name evidence="14" type="ORF">HII12_000456</name>
</gene>
<evidence type="ECO:0000313" key="17">
    <source>
        <dbReference type="Proteomes" id="UP000568158"/>
    </source>
</evidence>
<name>A0A7D9GY25_DEKBR</name>
<feature type="site" description="Cleavage (non-hydrolytic); by autocatalysis" evidence="12">
    <location>
        <begin position="553"/>
        <end position="554"/>
    </location>
</feature>
<dbReference type="HAMAP" id="MF_03208">
    <property type="entry name" value="PS_decarb_PSD_B_type1_euk"/>
    <property type="match status" value="1"/>
</dbReference>
<dbReference type="InterPro" id="IPR003817">
    <property type="entry name" value="PS_Dcarbxylase"/>
</dbReference>
<evidence type="ECO:0000256" key="2">
    <source>
        <dbReference type="ARBA" id="ARBA00022516"/>
    </source>
</evidence>
<comment type="subunit">
    <text evidence="12">Heterodimer of a large membrane-associated beta subunit and a small pyruvoyl-containing alpha subunit.</text>
</comment>
<sequence length="587" mass="67043">MVLGSRKLLFLASRVKSYGMNTSEYLPVPFDLSKPLSRASVKAYNRSINVTHHTKRKTMQKKLLVMLAQFSVYYYRFPRVTNPQADGLRYSLGSASAFMTGSHRNFSTLSNKGVGSLRLFAGTRRRLFGYQRRHIGNSTTNEIKRRRNFRSFFTLTAIAIIFFGVVARYDFDGYEEISEDVDEDSLEKDSDHKKAVIRPTNLLLYIYSRLPLNALSRLWGRINSIELPIWMRVPGFKLYTKLFGVNLDEMVDPDLTHYHNLSEFFYRRIKPEARPIDEGAQLCCPCDGRIIKLGRVQNGEIEQVKGMTYSVEALLGTTNSRKLAEPAHAIDYPLQSLQEHDEVAAQFLESYNEHDHSEHANKLVKYEKEGDKSLNRSSISQIIKISSKLYRSQADDSHCLYYAVIYLDPGDYHHFHSPANWVATTRRHFAGELYSVAPYFQRTFNNLFVLNERVALLGYWKHGFFSMTPVGATNVGSIKVNFDKDLSTNITYKDINRPNQKPTDIGNIPVARSGSRKKVRKNTCYEATYNKASRVLEGQPLFKGQEMGGFMLGSTVVLCFEAPAGFEFKKAEGEHVKVGERFGCIDD</sequence>
<feature type="active site" description="Charge relay system; for autoendoproteolytic cleavage activity" evidence="12">
    <location>
        <position position="416"/>
    </location>
</feature>
<comment type="pathway">
    <text evidence="12">Phospholipid metabolism; phosphatidylethanolamine biosynthesis; phosphatidylethanolamine from CDP-diacylglycerol: step 2/2.</text>
</comment>
<evidence type="ECO:0000256" key="6">
    <source>
        <dbReference type="ARBA" id="ARBA00023098"/>
    </source>
</evidence>
<dbReference type="GO" id="GO:0016540">
    <property type="term" value="P:protein autoprocessing"/>
    <property type="evidence" value="ECO:0007669"/>
    <property type="project" value="UniProtKB-UniRule"/>
</dbReference>
<evidence type="ECO:0000313" key="15">
    <source>
        <dbReference type="EMBL" id="VUG16961.1"/>
    </source>
</evidence>
<feature type="chain" id="PRO_5034736237" description="Phosphatidylserine decarboxylase 1 beta chain" evidence="12">
    <location>
        <begin position="1"/>
        <end position="553"/>
    </location>
</feature>
<feature type="active site" description="Charge relay system; for autoendoproteolytic cleavage activity" evidence="12">
    <location>
        <position position="287"/>
    </location>
</feature>
<dbReference type="UniPathway" id="UPA00558">
    <property type="reaction ID" value="UER00616"/>
</dbReference>
<dbReference type="Proteomes" id="UP000568158">
    <property type="component" value="Unassembled WGS sequence"/>
</dbReference>